<dbReference type="SUPFAM" id="SSF110849">
    <property type="entry name" value="ParB/Sulfiredoxin"/>
    <property type="match status" value="1"/>
</dbReference>
<feature type="domain" description="ParB-like N-terminal" evidence="1">
    <location>
        <begin position="42"/>
        <end position="127"/>
    </location>
</feature>
<protein>
    <submittedName>
        <fullName evidence="2">Transcriptional regulator</fullName>
    </submittedName>
</protein>
<dbReference type="Gene3D" id="3.90.1530.10">
    <property type="entry name" value="Conserved hypothetical protein from pyrococcus furiosus pfu- 392566-001, ParB domain"/>
    <property type="match status" value="1"/>
</dbReference>
<evidence type="ECO:0000259" key="1">
    <source>
        <dbReference type="SMART" id="SM00470"/>
    </source>
</evidence>
<accession>A0A7C1T6T8</accession>
<gene>
    <name evidence="3" type="ORF">ENM88_00455</name>
    <name evidence="2" type="ORF">ENP77_02365</name>
</gene>
<dbReference type="EMBL" id="DRZM01000015">
    <property type="protein sequence ID" value="HHP04202.1"/>
    <property type="molecule type" value="Genomic_DNA"/>
</dbReference>
<comment type="caution">
    <text evidence="2">The sequence shown here is derived from an EMBL/GenBank/DDBJ whole genome shotgun (WGS) entry which is preliminary data.</text>
</comment>
<dbReference type="CDD" id="cd16400">
    <property type="entry name" value="ParB_Srx_like_nuclease"/>
    <property type="match status" value="1"/>
</dbReference>
<dbReference type="EMBL" id="DSKP01000082">
    <property type="protein sequence ID" value="HEB48624.1"/>
    <property type="molecule type" value="Genomic_DNA"/>
</dbReference>
<evidence type="ECO:0000313" key="3">
    <source>
        <dbReference type="EMBL" id="HHP04202.1"/>
    </source>
</evidence>
<proteinExistence type="predicted"/>
<dbReference type="AlphaFoldDB" id="A0A7C1T6T8"/>
<organism evidence="2">
    <name type="scientific">Thermofilum pendens</name>
    <dbReference type="NCBI Taxonomy" id="2269"/>
    <lineage>
        <taxon>Archaea</taxon>
        <taxon>Thermoproteota</taxon>
        <taxon>Thermoprotei</taxon>
        <taxon>Thermofilales</taxon>
        <taxon>Thermofilaceae</taxon>
        <taxon>Thermofilum</taxon>
    </lineage>
</organism>
<dbReference type="SMART" id="SM00470">
    <property type="entry name" value="ParB"/>
    <property type="match status" value="1"/>
</dbReference>
<dbReference type="InterPro" id="IPR003115">
    <property type="entry name" value="ParB_N"/>
</dbReference>
<name>A0A7C1T6T8_THEPE</name>
<dbReference type="InterPro" id="IPR036086">
    <property type="entry name" value="ParB/Sulfiredoxin_sf"/>
</dbReference>
<dbReference type="Pfam" id="PF02195">
    <property type="entry name" value="ParB_N"/>
    <property type="match status" value="1"/>
</dbReference>
<reference evidence="2" key="1">
    <citation type="journal article" date="2020" name="mSystems">
        <title>Genome- and Community-Level Interaction Insights into Carbon Utilization and Element Cycling Functions of Hydrothermarchaeota in Hydrothermal Sediment.</title>
        <authorList>
            <person name="Zhou Z."/>
            <person name="Liu Y."/>
            <person name="Xu W."/>
            <person name="Pan J."/>
            <person name="Luo Z.H."/>
            <person name="Li M."/>
        </authorList>
    </citation>
    <scope>NUCLEOTIDE SEQUENCE [LARGE SCALE GENOMIC DNA]</scope>
    <source>
        <strain evidence="3">SpSt-1125</strain>
        <strain evidence="2">SpSt-25</strain>
    </source>
</reference>
<evidence type="ECO:0000313" key="2">
    <source>
        <dbReference type="EMBL" id="HEB48624.1"/>
    </source>
</evidence>
<sequence length="166" mass="18373">MRAETGLGSLPCCSELFRNPVLASLVNPQRDVICCADSYPVVLVPLEILHPHEEVDPARLSELRSDILSTGLIRKPVLVESETLVILDGHHRVQVLKRLGKRLVPALLISYNDPCVRVESWRSDWVVTKDLVLRAGLVGPLLPHKTSRHILCIDVPFVDVPLSALG</sequence>